<name>L1IS11_GUITC</name>
<dbReference type="AlphaFoldDB" id="L1IS11"/>
<dbReference type="PaxDb" id="55529-EKX38689"/>
<sequence>MSRLEVPSEAQDSSHGQCVFGSTCHCDNFERLYVSWHHSATRCQSSCTRLYAVYSSHSSSLQVAREGEGKAAFAAMYQ</sequence>
<reference evidence="2" key="3">
    <citation type="submission" date="2016-03" db="UniProtKB">
        <authorList>
            <consortium name="EnsemblProtists"/>
        </authorList>
    </citation>
    <scope>IDENTIFICATION</scope>
</reference>
<dbReference type="EMBL" id="JH993046">
    <property type="protein sequence ID" value="EKX38689.1"/>
    <property type="molecule type" value="Genomic_DNA"/>
</dbReference>
<evidence type="ECO:0000313" key="2">
    <source>
        <dbReference type="EnsemblProtists" id="EKX38689"/>
    </source>
</evidence>
<dbReference type="Proteomes" id="UP000011087">
    <property type="component" value="Unassembled WGS sequence"/>
</dbReference>
<evidence type="ECO:0000313" key="1">
    <source>
        <dbReference type="EMBL" id="EKX38689.1"/>
    </source>
</evidence>
<dbReference type="EnsemblProtists" id="EKX38689">
    <property type="protein sequence ID" value="EKX38689"/>
    <property type="gene ID" value="GUITHDRAFT_154655"/>
</dbReference>
<evidence type="ECO:0000313" key="3">
    <source>
        <dbReference type="Proteomes" id="UP000011087"/>
    </source>
</evidence>
<protein>
    <submittedName>
        <fullName evidence="1 2">Uncharacterized protein</fullName>
    </submittedName>
</protein>
<reference evidence="1 3" key="1">
    <citation type="journal article" date="2012" name="Nature">
        <title>Algal genomes reveal evolutionary mosaicism and the fate of nucleomorphs.</title>
        <authorList>
            <consortium name="DOE Joint Genome Institute"/>
            <person name="Curtis B.A."/>
            <person name="Tanifuji G."/>
            <person name="Burki F."/>
            <person name="Gruber A."/>
            <person name="Irimia M."/>
            <person name="Maruyama S."/>
            <person name="Arias M.C."/>
            <person name="Ball S.G."/>
            <person name="Gile G.H."/>
            <person name="Hirakawa Y."/>
            <person name="Hopkins J.F."/>
            <person name="Kuo A."/>
            <person name="Rensing S.A."/>
            <person name="Schmutz J."/>
            <person name="Symeonidi A."/>
            <person name="Elias M."/>
            <person name="Eveleigh R.J."/>
            <person name="Herman E.K."/>
            <person name="Klute M.J."/>
            <person name="Nakayama T."/>
            <person name="Obornik M."/>
            <person name="Reyes-Prieto A."/>
            <person name="Armbrust E.V."/>
            <person name="Aves S.J."/>
            <person name="Beiko R.G."/>
            <person name="Coutinho P."/>
            <person name="Dacks J.B."/>
            <person name="Durnford D.G."/>
            <person name="Fast N.M."/>
            <person name="Green B.R."/>
            <person name="Grisdale C.J."/>
            <person name="Hempel F."/>
            <person name="Henrissat B."/>
            <person name="Hoppner M.P."/>
            <person name="Ishida K."/>
            <person name="Kim E."/>
            <person name="Koreny L."/>
            <person name="Kroth P.G."/>
            <person name="Liu Y."/>
            <person name="Malik S.B."/>
            <person name="Maier U.G."/>
            <person name="McRose D."/>
            <person name="Mock T."/>
            <person name="Neilson J.A."/>
            <person name="Onodera N.T."/>
            <person name="Poole A.M."/>
            <person name="Pritham E.J."/>
            <person name="Richards T.A."/>
            <person name="Rocap G."/>
            <person name="Roy S.W."/>
            <person name="Sarai C."/>
            <person name="Schaack S."/>
            <person name="Shirato S."/>
            <person name="Slamovits C.H."/>
            <person name="Spencer D.F."/>
            <person name="Suzuki S."/>
            <person name="Worden A.Z."/>
            <person name="Zauner S."/>
            <person name="Barry K."/>
            <person name="Bell C."/>
            <person name="Bharti A.K."/>
            <person name="Crow J.A."/>
            <person name="Grimwood J."/>
            <person name="Kramer R."/>
            <person name="Lindquist E."/>
            <person name="Lucas S."/>
            <person name="Salamov A."/>
            <person name="McFadden G.I."/>
            <person name="Lane C.E."/>
            <person name="Keeling P.J."/>
            <person name="Gray M.W."/>
            <person name="Grigoriev I.V."/>
            <person name="Archibald J.M."/>
        </authorList>
    </citation>
    <scope>NUCLEOTIDE SEQUENCE</scope>
    <source>
        <strain evidence="1 3">CCMP2712</strain>
    </source>
</reference>
<gene>
    <name evidence="1" type="ORF">GUITHDRAFT_154655</name>
</gene>
<keyword evidence="3" id="KW-1185">Reference proteome</keyword>
<dbReference type="HOGENOM" id="CLU_2627174_0_0_1"/>
<reference evidence="3" key="2">
    <citation type="submission" date="2012-11" db="EMBL/GenBank/DDBJ databases">
        <authorList>
            <person name="Kuo A."/>
            <person name="Curtis B.A."/>
            <person name="Tanifuji G."/>
            <person name="Burki F."/>
            <person name="Gruber A."/>
            <person name="Irimia M."/>
            <person name="Maruyama S."/>
            <person name="Arias M.C."/>
            <person name="Ball S.G."/>
            <person name="Gile G.H."/>
            <person name="Hirakawa Y."/>
            <person name="Hopkins J.F."/>
            <person name="Rensing S.A."/>
            <person name="Schmutz J."/>
            <person name="Symeonidi A."/>
            <person name="Elias M."/>
            <person name="Eveleigh R.J."/>
            <person name="Herman E.K."/>
            <person name="Klute M.J."/>
            <person name="Nakayama T."/>
            <person name="Obornik M."/>
            <person name="Reyes-Prieto A."/>
            <person name="Armbrust E.V."/>
            <person name="Aves S.J."/>
            <person name="Beiko R.G."/>
            <person name="Coutinho P."/>
            <person name="Dacks J.B."/>
            <person name="Durnford D.G."/>
            <person name="Fast N.M."/>
            <person name="Green B.R."/>
            <person name="Grisdale C."/>
            <person name="Hempe F."/>
            <person name="Henrissat B."/>
            <person name="Hoppner M.P."/>
            <person name="Ishida K.-I."/>
            <person name="Kim E."/>
            <person name="Koreny L."/>
            <person name="Kroth P.G."/>
            <person name="Liu Y."/>
            <person name="Malik S.-B."/>
            <person name="Maier U.G."/>
            <person name="McRose D."/>
            <person name="Mock T."/>
            <person name="Neilson J.A."/>
            <person name="Onodera N.T."/>
            <person name="Poole A.M."/>
            <person name="Pritham E.J."/>
            <person name="Richards T.A."/>
            <person name="Rocap G."/>
            <person name="Roy S.W."/>
            <person name="Sarai C."/>
            <person name="Schaack S."/>
            <person name="Shirato S."/>
            <person name="Slamovits C.H."/>
            <person name="Spencer D.F."/>
            <person name="Suzuki S."/>
            <person name="Worden A.Z."/>
            <person name="Zauner S."/>
            <person name="Barry K."/>
            <person name="Bell C."/>
            <person name="Bharti A.K."/>
            <person name="Crow J.A."/>
            <person name="Grimwood J."/>
            <person name="Kramer R."/>
            <person name="Lindquist E."/>
            <person name="Lucas S."/>
            <person name="Salamov A."/>
            <person name="McFadden G.I."/>
            <person name="Lane C.E."/>
            <person name="Keeling P.J."/>
            <person name="Gray M.W."/>
            <person name="Grigoriev I.V."/>
            <person name="Archibald J.M."/>
        </authorList>
    </citation>
    <scope>NUCLEOTIDE SEQUENCE</scope>
    <source>
        <strain evidence="3">CCMP2712</strain>
    </source>
</reference>
<dbReference type="RefSeq" id="XP_005825669.1">
    <property type="nucleotide sequence ID" value="XM_005825612.1"/>
</dbReference>
<proteinExistence type="predicted"/>
<dbReference type="KEGG" id="gtt:GUITHDRAFT_154655"/>
<organism evidence="1">
    <name type="scientific">Guillardia theta (strain CCMP2712)</name>
    <name type="common">Cryptophyte</name>
    <dbReference type="NCBI Taxonomy" id="905079"/>
    <lineage>
        <taxon>Eukaryota</taxon>
        <taxon>Cryptophyceae</taxon>
        <taxon>Pyrenomonadales</taxon>
        <taxon>Geminigeraceae</taxon>
        <taxon>Guillardia</taxon>
    </lineage>
</organism>
<accession>L1IS11</accession>
<dbReference type="GeneID" id="17295457"/>